<gene>
    <name evidence="2" type="ORF">AABB29_17420</name>
</gene>
<feature type="transmembrane region" description="Helical" evidence="1">
    <location>
        <begin position="45"/>
        <end position="63"/>
    </location>
</feature>
<dbReference type="Pfam" id="PF17272">
    <property type="entry name" value="DUF5337"/>
    <property type="match status" value="1"/>
</dbReference>
<dbReference type="EMBL" id="CP150951">
    <property type="protein sequence ID" value="WZC48603.1"/>
    <property type="molecule type" value="Genomic_DNA"/>
</dbReference>
<name>A0ABZ2V7U9_9RHOB</name>
<protein>
    <submittedName>
        <fullName evidence="2">DUF5337 domain-containing protein</fullName>
    </submittedName>
</protein>
<keyword evidence="3" id="KW-1185">Reference proteome</keyword>
<keyword evidence="1" id="KW-0472">Membrane</keyword>
<dbReference type="InterPro" id="IPR020308">
    <property type="entry name" value="Uncharacterised_Ynq1"/>
</dbReference>
<dbReference type="RefSeq" id="WP_341366717.1">
    <property type="nucleotide sequence ID" value="NZ_CP150951.2"/>
</dbReference>
<accession>A0ABZ2V7U9</accession>
<sequence length="76" mass="8453">MTQHGHTDQGKAGQRAALIIAGTGALWVLLGLIGEEYGWSNRVRLLIDLAALCGFGFGLWRIFRLWRQRQDEKGGT</sequence>
<evidence type="ECO:0000256" key="1">
    <source>
        <dbReference type="SAM" id="Phobius"/>
    </source>
</evidence>
<feature type="transmembrane region" description="Helical" evidence="1">
    <location>
        <begin position="12"/>
        <end position="33"/>
    </location>
</feature>
<keyword evidence="1" id="KW-0812">Transmembrane</keyword>
<keyword evidence="1" id="KW-1133">Transmembrane helix</keyword>
<organism evidence="2 3">
    <name type="scientific">Yoonia phaeophyticola</name>
    <dbReference type="NCBI Taxonomy" id="3137369"/>
    <lineage>
        <taxon>Bacteria</taxon>
        <taxon>Pseudomonadati</taxon>
        <taxon>Pseudomonadota</taxon>
        <taxon>Alphaproteobacteria</taxon>
        <taxon>Rhodobacterales</taxon>
        <taxon>Paracoccaceae</taxon>
        <taxon>Yoonia</taxon>
    </lineage>
</organism>
<reference evidence="3" key="1">
    <citation type="submission" date="2024-04" db="EMBL/GenBank/DDBJ databases">
        <title>Phylogenomic analyses of a clade within the roseobacter group suggest taxonomic reassignments of species of the genera Aestuariivita, Citreicella, Loktanella, Nautella, Pelagibaca, Ruegeria, Thalassobius, Thiobacimonas and Tropicibacter, and the proposal o.</title>
        <authorList>
            <person name="Jeon C.O."/>
        </authorList>
    </citation>
    <scope>NUCLEOTIDE SEQUENCE [LARGE SCALE GENOMIC DNA]</scope>
    <source>
        <strain evidence="3">BS5-3</strain>
    </source>
</reference>
<dbReference type="Proteomes" id="UP001440612">
    <property type="component" value="Chromosome"/>
</dbReference>
<evidence type="ECO:0000313" key="2">
    <source>
        <dbReference type="EMBL" id="WZC48603.1"/>
    </source>
</evidence>
<evidence type="ECO:0000313" key="3">
    <source>
        <dbReference type="Proteomes" id="UP001440612"/>
    </source>
</evidence>
<proteinExistence type="predicted"/>